<keyword evidence="2" id="KW-0472">Membrane</keyword>
<keyword evidence="2" id="KW-0812">Transmembrane</keyword>
<dbReference type="AlphaFoldDB" id="A0A0G4H7V0"/>
<evidence type="ECO:0000256" key="1">
    <source>
        <dbReference type="SAM" id="MobiDB-lite"/>
    </source>
</evidence>
<dbReference type="VEuPathDB" id="CryptoDB:Cvel_5859"/>
<protein>
    <submittedName>
        <fullName evidence="3">Uncharacterized protein</fullName>
    </submittedName>
</protein>
<evidence type="ECO:0000313" key="3">
    <source>
        <dbReference type="EMBL" id="CEM39994.1"/>
    </source>
</evidence>
<feature type="compositionally biased region" description="Basic and acidic residues" evidence="1">
    <location>
        <begin position="654"/>
        <end position="666"/>
    </location>
</feature>
<sequence>MDDGDIVGLTEKAVLTFGGRCAKGGELLRNELGIDSLDFCRHACRAERCCTAATYHETSRQCSYFRRCKVETTQAADRWAIAFPNRGPCAREFVYGQPDFGAVFVSAVVAAAGWAMLFGLVLLPVLRRFLLRRRLKTKGVVVDCVLSNLREPERLDEEEERFDIGAFQKHQPCTLDVHFSVPVSGEGEGGGEGQLHLDVEMVCQSVSEEAFENIRNRVDLSRSQKRKGREIWQFTVPGKVITDPADPHRYWALQEEMQQPLCHDIIFFNLMSALIGSVLIVGGVILSFCLPPHPISPTSPQNLRDPHLLDGTTPVLAALVGLVLGLLAGTAFSVWMKGNPGELDGQYAFEAESRKRWARLMRKRGAGRDIPASFNYKYFDDGEGDSEYERDVEIERAEEEEESRAISSSSRAKDRGVSKKGKRKQGGGGKVDDNASPYGLPQKGLIPLDPRSNPLLVEGGRDAIITVPWEDEEQDDGTGLGAPLTGYAKVATSYADLPELAEQGVPADARDRYEPPPIGDMRGRGSNRASPRVSGSGPSDRGRAGRGGGMQFEEDLLPGHRRVSSDDYAQPGNARNRKKDAKGGRGNKGKEKSGGKGKRSSKQEGGGERGGTQSEINAMRAAEEKAKFSGDPLTPIQEPVAFKASMIGSPTKVADADKADKADKNFKRNAVPSRRG</sequence>
<organism evidence="3">
    <name type="scientific">Chromera velia CCMP2878</name>
    <dbReference type="NCBI Taxonomy" id="1169474"/>
    <lineage>
        <taxon>Eukaryota</taxon>
        <taxon>Sar</taxon>
        <taxon>Alveolata</taxon>
        <taxon>Colpodellida</taxon>
        <taxon>Chromeraceae</taxon>
        <taxon>Chromera</taxon>
    </lineage>
</organism>
<feature type="region of interest" description="Disordered" evidence="1">
    <location>
        <begin position="651"/>
        <end position="676"/>
    </location>
</feature>
<keyword evidence="2" id="KW-1133">Transmembrane helix</keyword>
<proteinExistence type="predicted"/>
<accession>A0A0G4H7V0</accession>
<feature type="region of interest" description="Disordered" evidence="1">
    <location>
        <begin position="387"/>
        <end position="459"/>
    </location>
</feature>
<reference evidence="3" key="1">
    <citation type="submission" date="2014-11" db="EMBL/GenBank/DDBJ databases">
        <authorList>
            <person name="Otto D Thomas"/>
            <person name="Naeem Raeece"/>
        </authorList>
    </citation>
    <scope>NUCLEOTIDE SEQUENCE</scope>
</reference>
<evidence type="ECO:0000256" key="2">
    <source>
        <dbReference type="SAM" id="Phobius"/>
    </source>
</evidence>
<feature type="transmembrane region" description="Helical" evidence="2">
    <location>
        <begin position="100"/>
        <end position="126"/>
    </location>
</feature>
<feature type="region of interest" description="Disordered" evidence="1">
    <location>
        <begin position="499"/>
        <end position="634"/>
    </location>
</feature>
<feature type="transmembrane region" description="Helical" evidence="2">
    <location>
        <begin position="315"/>
        <end position="336"/>
    </location>
</feature>
<feature type="transmembrane region" description="Helical" evidence="2">
    <location>
        <begin position="266"/>
        <end position="295"/>
    </location>
</feature>
<name>A0A0G4H7V0_9ALVE</name>
<gene>
    <name evidence="3" type="ORF">Cvel_5859</name>
</gene>
<dbReference type="EMBL" id="CDMZ01001972">
    <property type="protein sequence ID" value="CEM39994.1"/>
    <property type="molecule type" value="Genomic_DNA"/>
</dbReference>